<evidence type="ECO:0000313" key="1">
    <source>
        <dbReference type="EnsemblMetazoa" id="MESCA001438-PA"/>
    </source>
</evidence>
<dbReference type="HOGENOM" id="CLU_2560885_0_0_1"/>
<reference evidence="2" key="1">
    <citation type="submission" date="2013-02" db="EMBL/GenBank/DDBJ databases">
        <authorList>
            <person name="Hughes D."/>
        </authorList>
    </citation>
    <scope>NUCLEOTIDE SEQUENCE</scope>
    <source>
        <strain>Durham</strain>
        <strain evidence="2">NC isolate 2 -- Noor lab</strain>
    </source>
</reference>
<keyword evidence="2" id="KW-1185">Reference proteome</keyword>
<dbReference type="EMBL" id="CAQQ02078375">
    <property type="status" value="NOT_ANNOTATED_CDS"/>
    <property type="molecule type" value="Genomic_DNA"/>
</dbReference>
<proteinExistence type="predicted"/>
<organism evidence="1 2">
    <name type="scientific">Megaselia scalaris</name>
    <name type="common">Humpbacked fly</name>
    <name type="synonym">Phora scalaris</name>
    <dbReference type="NCBI Taxonomy" id="36166"/>
    <lineage>
        <taxon>Eukaryota</taxon>
        <taxon>Metazoa</taxon>
        <taxon>Ecdysozoa</taxon>
        <taxon>Arthropoda</taxon>
        <taxon>Hexapoda</taxon>
        <taxon>Insecta</taxon>
        <taxon>Pterygota</taxon>
        <taxon>Neoptera</taxon>
        <taxon>Endopterygota</taxon>
        <taxon>Diptera</taxon>
        <taxon>Brachycera</taxon>
        <taxon>Muscomorpha</taxon>
        <taxon>Platypezoidea</taxon>
        <taxon>Phoridae</taxon>
        <taxon>Megaseliini</taxon>
        <taxon>Megaselia</taxon>
    </lineage>
</organism>
<protein>
    <submittedName>
        <fullName evidence="1">Uncharacterized protein</fullName>
    </submittedName>
</protein>
<dbReference type="Proteomes" id="UP000015102">
    <property type="component" value="Unassembled WGS sequence"/>
</dbReference>
<reference evidence="1" key="2">
    <citation type="submission" date="2015-06" db="UniProtKB">
        <authorList>
            <consortium name="EnsemblMetazoa"/>
        </authorList>
    </citation>
    <scope>IDENTIFICATION</scope>
</reference>
<evidence type="ECO:0000313" key="2">
    <source>
        <dbReference type="Proteomes" id="UP000015102"/>
    </source>
</evidence>
<dbReference type="AlphaFoldDB" id="T1GDP7"/>
<sequence length="82" mass="9525">MKGPGPQGKNWGGGYNQNFNAGPGAMKNNYTNNRNAPYMYESMDTWLNAIGYFHLQREQMINVLKAKNFIMKLEKPRIMEFF</sequence>
<accession>T1GDP7</accession>
<dbReference type="EnsemblMetazoa" id="MESCA001438-RA">
    <property type="protein sequence ID" value="MESCA001438-PA"/>
    <property type="gene ID" value="MESCA001438"/>
</dbReference>
<name>T1GDP7_MEGSC</name>
<dbReference type="EMBL" id="CAQQ02078374">
    <property type="status" value="NOT_ANNOTATED_CDS"/>
    <property type="molecule type" value="Genomic_DNA"/>
</dbReference>